<comment type="similarity">
    <text evidence="2">Belongs to the MscS (TC 1.A.23) family.</text>
</comment>
<feature type="transmembrane region" description="Helical" evidence="7">
    <location>
        <begin position="24"/>
        <end position="41"/>
    </location>
</feature>
<sequence>MSITDAYEIISEKLITWATNFIDMLPNILVAVIILILFYFLSKLARKITGKVFGKVSSNVSLVKLLGNTISLAIVVIGLFFALGVLNLDKTVTSLLAGVGVIGLALGFAFQDTAANFMSGIFLAIQKTFKVGEIIQSNGYMGVVKYINLRATIIHTFQGQEVILPNKMVFQNAIENFSDTNRRRVDLSCGISYGDDLDKVKEIATKAIQGSDFLSKEDQVDFVYTEFGDSSINFDLRFWLKDTSQSTYMHARSEAIVKLKKAFDENDIMIPFPIRTLDFGIKGGEKLNTMLKSKMD</sequence>
<keyword evidence="6 7" id="KW-0472">Membrane</keyword>
<dbReference type="InterPro" id="IPR049142">
    <property type="entry name" value="MS_channel_1st"/>
</dbReference>
<dbReference type="GO" id="GO:0005886">
    <property type="term" value="C:plasma membrane"/>
    <property type="evidence" value="ECO:0007669"/>
    <property type="project" value="UniProtKB-SubCell"/>
</dbReference>
<feature type="domain" description="Mechanosensitive ion channel transmembrane helices 2/3" evidence="10">
    <location>
        <begin position="70"/>
        <end position="111"/>
    </location>
</feature>
<accession>A0A6N9NH52</accession>
<reference evidence="11 12" key="1">
    <citation type="submission" date="2019-12" db="EMBL/GenBank/DDBJ databases">
        <authorList>
            <person name="Zhao J."/>
        </authorList>
    </citation>
    <scope>NUCLEOTIDE SEQUENCE [LARGE SCALE GENOMIC DNA]</scope>
    <source>
        <strain evidence="11 12">S-15</strain>
    </source>
</reference>
<dbReference type="Pfam" id="PF00924">
    <property type="entry name" value="MS_channel_2nd"/>
    <property type="match status" value="1"/>
</dbReference>
<evidence type="ECO:0000256" key="3">
    <source>
        <dbReference type="ARBA" id="ARBA00022475"/>
    </source>
</evidence>
<evidence type="ECO:0000256" key="4">
    <source>
        <dbReference type="ARBA" id="ARBA00022692"/>
    </source>
</evidence>
<dbReference type="InterPro" id="IPR045275">
    <property type="entry name" value="MscS_archaea/bacteria_type"/>
</dbReference>
<dbReference type="Proteomes" id="UP000470771">
    <property type="component" value="Unassembled WGS sequence"/>
</dbReference>
<evidence type="ECO:0000313" key="12">
    <source>
        <dbReference type="Proteomes" id="UP000470771"/>
    </source>
</evidence>
<dbReference type="SUPFAM" id="SSF50182">
    <property type="entry name" value="Sm-like ribonucleoproteins"/>
    <property type="match status" value="1"/>
</dbReference>
<dbReference type="AlphaFoldDB" id="A0A6N9NH52"/>
<dbReference type="SUPFAM" id="SSF82689">
    <property type="entry name" value="Mechanosensitive channel protein MscS (YggB), C-terminal domain"/>
    <property type="match status" value="1"/>
</dbReference>
<dbReference type="Pfam" id="PF05552">
    <property type="entry name" value="MS_channel_1st_1"/>
    <property type="match status" value="1"/>
</dbReference>
<evidence type="ECO:0000256" key="2">
    <source>
        <dbReference type="ARBA" id="ARBA00008017"/>
    </source>
</evidence>
<evidence type="ECO:0000313" key="11">
    <source>
        <dbReference type="EMBL" id="NBG65172.1"/>
    </source>
</evidence>
<dbReference type="Gene3D" id="2.30.30.60">
    <property type="match status" value="1"/>
</dbReference>
<dbReference type="SUPFAM" id="SSF82861">
    <property type="entry name" value="Mechanosensitive channel protein MscS (YggB), transmembrane region"/>
    <property type="match status" value="1"/>
</dbReference>
<evidence type="ECO:0000259" key="8">
    <source>
        <dbReference type="Pfam" id="PF00924"/>
    </source>
</evidence>
<feature type="transmembrane region" description="Helical" evidence="7">
    <location>
        <begin position="62"/>
        <end position="86"/>
    </location>
</feature>
<dbReference type="InterPro" id="IPR011066">
    <property type="entry name" value="MscS_channel_C_sf"/>
</dbReference>
<protein>
    <submittedName>
        <fullName evidence="11">Mechanosensitive ion channel</fullName>
    </submittedName>
</protein>
<evidence type="ECO:0000259" key="9">
    <source>
        <dbReference type="Pfam" id="PF21082"/>
    </source>
</evidence>
<evidence type="ECO:0000256" key="6">
    <source>
        <dbReference type="ARBA" id="ARBA00023136"/>
    </source>
</evidence>
<evidence type="ECO:0000256" key="5">
    <source>
        <dbReference type="ARBA" id="ARBA00022989"/>
    </source>
</evidence>
<dbReference type="Pfam" id="PF21082">
    <property type="entry name" value="MS_channel_3rd"/>
    <property type="match status" value="1"/>
</dbReference>
<dbReference type="Gene3D" id="3.30.70.100">
    <property type="match status" value="1"/>
</dbReference>
<dbReference type="PANTHER" id="PTHR30221:SF1">
    <property type="entry name" value="SMALL-CONDUCTANCE MECHANOSENSITIVE CHANNEL"/>
    <property type="match status" value="1"/>
</dbReference>
<evidence type="ECO:0000256" key="7">
    <source>
        <dbReference type="SAM" id="Phobius"/>
    </source>
</evidence>
<dbReference type="InterPro" id="IPR049278">
    <property type="entry name" value="MS_channel_C"/>
</dbReference>
<keyword evidence="3" id="KW-1003">Cell membrane</keyword>
<feature type="domain" description="Mechanosensitive ion channel MscS" evidence="8">
    <location>
        <begin position="112"/>
        <end position="178"/>
    </location>
</feature>
<keyword evidence="4 7" id="KW-0812">Transmembrane</keyword>
<dbReference type="Gene3D" id="1.10.287.1260">
    <property type="match status" value="1"/>
</dbReference>
<dbReference type="InterPro" id="IPR008910">
    <property type="entry name" value="MSC_TM_helix"/>
</dbReference>
<keyword evidence="5 7" id="KW-1133">Transmembrane helix</keyword>
<feature type="transmembrane region" description="Helical" evidence="7">
    <location>
        <begin position="92"/>
        <end position="110"/>
    </location>
</feature>
<feature type="domain" description="Mechanosensitive ion channel MscS C-terminal" evidence="9">
    <location>
        <begin position="185"/>
        <end position="269"/>
    </location>
</feature>
<evidence type="ECO:0000256" key="1">
    <source>
        <dbReference type="ARBA" id="ARBA00004651"/>
    </source>
</evidence>
<comment type="caution">
    <text evidence="11">The sequence shown here is derived from an EMBL/GenBank/DDBJ whole genome shotgun (WGS) entry which is preliminary data.</text>
</comment>
<dbReference type="InterPro" id="IPR011014">
    <property type="entry name" value="MscS_channel_TM-2"/>
</dbReference>
<dbReference type="Pfam" id="PF21088">
    <property type="entry name" value="MS_channel_1st"/>
    <property type="match status" value="1"/>
</dbReference>
<dbReference type="InterPro" id="IPR023408">
    <property type="entry name" value="MscS_beta-dom_sf"/>
</dbReference>
<evidence type="ECO:0000259" key="10">
    <source>
        <dbReference type="Pfam" id="PF21088"/>
    </source>
</evidence>
<keyword evidence="12" id="KW-1185">Reference proteome</keyword>
<dbReference type="InterPro" id="IPR006685">
    <property type="entry name" value="MscS_channel_2nd"/>
</dbReference>
<comment type="subcellular location">
    <subcellularLocation>
        <location evidence="1">Cell membrane</location>
        <topology evidence="1">Multi-pass membrane protein</topology>
    </subcellularLocation>
</comment>
<dbReference type="GO" id="GO:0008381">
    <property type="term" value="F:mechanosensitive monoatomic ion channel activity"/>
    <property type="evidence" value="ECO:0007669"/>
    <property type="project" value="InterPro"/>
</dbReference>
<name>A0A6N9NH52_9FLAO</name>
<proteinExistence type="inferred from homology"/>
<dbReference type="EMBL" id="WWNE01000004">
    <property type="protein sequence ID" value="NBG65172.1"/>
    <property type="molecule type" value="Genomic_DNA"/>
</dbReference>
<organism evidence="11 12">
    <name type="scientific">Acidiluteibacter ferrifornacis</name>
    <dbReference type="NCBI Taxonomy" id="2692424"/>
    <lineage>
        <taxon>Bacteria</taxon>
        <taxon>Pseudomonadati</taxon>
        <taxon>Bacteroidota</taxon>
        <taxon>Flavobacteriia</taxon>
        <taxon>Flavobacteriales</taxon>
        <taxon>Cryomorphaceae</taxon>
        <taxon>Acidiluteibacter</taxon>
    </lineage>
</organism>
<dbReference type="PANTHER" id="PTHR30221">
    <property type="entry name" value="SMALL-CONDUCTANCE MECHANOSENSITIVE CHANNEL"/>
    <property type="match status" value="1"/>
</dbReference>
<dbReference type="InterPro" id="IPR010920">
    <property type="entry name" value="LSM_dom_sf"/>
</dbReference>
<gene>
    <name evidence="11" type="ORF">GQN54_03530</name>
</gene>